<keyword evidence="7" id="KW-1185">Reference proteome</keyword>
<dbReference type="Gene3D" id="2.40.50.100">
    <property type="match status" value="1"/>
</dbReference>
<reference evidence="7" key="1">
    <citation type="journal article" date="2019" name="Int. J. Syst. Evol. Microbiol.">
        <title>The Global Catalogue of Microorganisms (GCM) 10K type strain sequencing project: providing services to taxonomists for standard genome sequencing and annotation.</title>
        <authorList>
            <consortium name="The Broad Institute Genomics Platform"/>
            <consortium name="The Broad Institute Genome Sequencing Center for Infectious Disease"/>
            <person name="Wu L."/>
            <person name="Ma J."/>
        </authorList>
    </citation>
    <scope>NUCLEOTIDE SEQUENCE [LARGE SCALE GENOMIC DNA]</scope>
    <source>
        <strain evidence="7">KCTC 32239</strain>
    </source>
</reference>
<dbReference type="Pfam" id="PF25876">
    <property type="entry name" value="HH_MFP_RND"/>
    <property type="match status" value="1"/>
</dbReference>
<evidence type="ECO:0000313" key="7">
    <source>
        <dbReference type="Proteomes" id="UP000619761"/>
    </source>
</evidence>
<dbReference type="InterPro" id="IPR006143">
    <property type="entry name" value="RND_pump_MFP"/>
</dbReference>
<dbReference type="Gene3D" id="2.40.30.170">
    <property type="match status" value="1"/>
</dbReference>
<comment type="similarity">
    <text evidence="1">Belongs to the membrane fusion protein (MFP) (TC 8.A.1) family.</text>
</comment>
<feature type="domain" description="YknX-like C-terminal permuted SH3-like" evidence="5">
    <location>
        <begin position="284"/>
        <end position="356"/>
    </location>
</feature>
<evidence type="ECO:0000256" key="2">
    <source>
        <dbReference type="SAM" id="Coils"/>
    </source>
</evidence>
<dbReference type="InterPro" id="IPR058637">
    <property type="entry name" value="YknX-like_C"/>
</dbReference>
<dbReference type="Pfam" id="PF25954">
    <property type="entry name" value="Beta-barrel_RND_2"/>
    <property type="match status" value="1"/>
</dbReference>
<feature type="coiled-coil region" evidence="2">
    <location>
        <begin position="128"/>
        <end position="162"/>
    </location>
</feature>
<dbReference type="NCBIfam" id="TIGR01730">
    <property type="entry name" value="RND_mfp"/>
    <property type="match status" value="1"/>
</dbReference>
<dbReference type="RefSeq" id="WP_189416667.1">
    <property type="nucleotide sequence ID" value="NZ_BMYZ01000001.1"/>
</dbReference>
<dbReference type="InterPro" id="IPR058624">
    <property type="entry name" value="MdtA-like_HH"/>
</dbReference>
<sequence length="374" mass="40314">MKKHKSILIAIAAVVGIFLILALTKFSQIFAMVQAGKDFVPPPESVGAFTAQQQDWPNTFTAMGTVEADEGINISAEVAGKVKQIMFKSGEYVKAGTVILIQESGNESAQLSAATARLRLADANYERMVQLRKKNTVSQNELDTALQQKESAQGDVDNLKTTLEKKIVRAPFDGRLGIRKVDLGQDLPVGTQIVSLQATNRVRVNFPVPQHWLVRMTKGLPVTVQLGDGSNNVVKGEVTAVGADIDAVTRNATVQSSLENSNNQFIPGMAVQTQVTLSNPQKTLAVPTTAVIFAPFGDTVFVIEKDKEKNVLKARQQFVRLGKSRGDFIEIADGIKAGDQVVSAGAFKLTNGQSVVISKTAQPDFKADPKPVDN</sequence>
<dbReference type="InterPro" id="IPR058792">
    <property type="entry name" value="Beta-barrel_RND_2"/>
</dbReference>
<dbReference type="Proteomes" id="UP000619761">
    <property type="component" value="Unassembled WGS sequence"/>
</dbReference>
<protein>
    <submittedName>
        <fullName evidence="6">MexH family multidrug efflux RND transporter periplasmic adaptor subunit</fullName>
    </submittedName>
</protein>
<evidence type="ECO:0000259" key="5">
    <source>
        <dbReference type="Pfam" id="PF25989"/>
    </source>
</evidence>
<dbReference type="PANTHER" id="PTHR30469">
    <property type="entry name" value="MULTIDRUG RESISTANCE PROTEIN MDTA"/>
    <property type="match status" value="1"/>
</dbReference>
<gene>
    <name evidence="6" type="ORF">GCM10011613_11610</name>
</gene>
<dbReference type="Pfam" id="PF25989">
    <property type="entry name" value="YknX_C"/>
    <property type="match status" value="1"/>
</dbReference>
<evidence type="ECO:0000259" key="4">
    <source>
        <dbReference type="Pfam" id="PF25954"/>
    </source>
</evidence>
<proteinExistence type="inferred from homology"/>
<evidence type="ECO:0000256" key="1">
    <source>
        <dbReference type="ARBA" id="ARBA00009477"/>
    </source>
</evidence>
<organism evidence="6 7">
    <name type="scientific">Cellvibrio zantedeschiae</name>
    <dbReference type="NCBI Taxonomy" id="1237077"/>
    <lineage>
        <taxon>Bacteria</taxon>
        <taxon>Pseudomonadati</taxon>
        <taxon>Pseudomonadota</taxon>
        <taxon>Gammaproteobacteria</taxon>
        <taxon>Cellvibrionales</taxon>
        <taxon>Cellvibrionaceae</taxon>
        <taxon>Cellvibrio</taxon>
    </lineage>
</organism>
<comment type="caution">
    <text evidence="6">The sequence shown here is derived from an EMBL/GenBank/DDBJ whole genome shotgun (WGS) entry which is preliminary data.</text>
</comment>
<dbReference type="PANTHER" id="PTHR30469:SF11">
    <property type="entry name" value="BLL4320 PROTEIN"/>
    <property type="match status" value="1"/>
</dbReference>
<name>A0ABQ3AWF0_9GAMM</name>
<dbReference type="Gene3D" id="2.40.420.20">
    <property type="match status" value="1"/>
</dbReference>
<evidence type="ECO:0000313" key="6">
    <source>
        <dbReference type="EMBL" id="GGY68974.1"/>
    </source>
</evidence>
<feature type="domain" description="CusB-like beta-barrel" evidence="4">
    <location>
        <begin position="204"/>
        <end position="276"/>
    </location>
</feature>
<dbReference type="SUPFAM" id="SSF111369">
    <property type="entry name" value="HlyD-like secretion proteins"/>
    <property type="match status" value="1"/>
</dbReference>
<keyword evidence="2" id="KW-0175">Coiled coil</keyword>
<feature type="domain" description="Multidrug resistance protein MdtA-like alpha-helical hairpin" evidence="3">
    <location>
        <begin position="108"/>
        <end position="164"/>
    </location>
</feature>
<dbReference type="EMBL" id="BMYZ01000001">
    <property type="protein sequence ID" value="GGY68974.1"/>
    <property type="molecule type" value="Genomic_DNA"/>
</dbReference>
<dbReference type="Gene3D" id="1.10.287.470">
    <property type="entry name" value="Helix hairpin bin"/>
    <property type="match status" value="1"/>
</dbReference>
<evidence type="ECO:0000259" key="3">
    <source>
        <dbReference type="Pfam" id="PF25876"/>
    </source>
</evidence>
<accession>A0ABQ3AWF0</accession>